<sequence length="143" mass="15843">MRTKLEFESPEGRLSLHIDDVQFMAYDAAETAMKSMCKFVERMRDMGLGGLADTHARVCAQNRVNVMELREAHDDAQTLLACGAVGDAMADTITPRLDILREDIARTHRQMRESVDRLAALSAACHQALSQIPGYTPPKRAIG</sequence>
<dbReference type="EMBL" id="BMEG01000004">
    <property type="protein sequence ID" value="GGD70760.1"/>
    <property type="molecule type" value="Genomic_DNA"/>
</dbReference>
<reference evidence="1" key="1">
    <citation type="journal article" date="2014" name="Int. J. Syst. Evol. Microbiol.">
        <title>Complete genome of a new Firmicutes species belonging to the dominant human colonic microbiota ('Ruminococcus bicirculans') reveals two chromosomes and a selective capacity to utilize plant glucans.</title>
        <authorList>
            <consortium name="NISC Comparative Sequencing Program"/>
            <person name="Wegmann U."/>
            <person name="Louis P."/>
            <person name="Goesmann A."/>
            <person name="Henrissat B."/>
            <person name="Duncan S.H."/>
            <person name="Flint H.J."/>
        </authorList>
    </citation>
    <scope>NUCLEOTIDE SEQUENCE</scope>
    <source>
        <strain evidence="1">CGMCC 1.11013</strain>
    </source>
</reference>
<gene>
    <name evidence="2" type="ORF">BG57_18540</name>
    <name evidence="1" type="ORF">GCM10010985_26560</name>
</gene>
<dbReference type="OrthoDB" id="9130758at2"/>
<reference evidence="2 3" key="2">
    <citation type="submission" date="2014-03" db="EMBL/GenBank/DDBJ databases">
        <title>Draft Genome Sequences of Four Burkholderia Strains.</title>
        <authorList>
            <person name="Liu X.Y."/>
            <person name="Li C.X."/>
            <person name="Xu J.H."/>
        </authorList>
    </citation>
    <scope>NUCLEOTIDE SEQUENCE [LARGE SCALE GENOMIC DNA]</scope>
    <source>
        <strain evidence="2 3">R27</strain>
    </source>
</reference>
<dbReference type="AlphaFoldDB" id="A0A069NLV9"/>
<comment type="caution">
    <text evidence="2">The sequence shown here is derived from an EMBL/GenBank/DDBJ whole genome shotgun (WGS) entry which is preliminary data.</text>
</comment>
<evidence type="ECO:0000313" key="3">
    <source>
        <dbReference type="Proteomes" id="UP000027439"/>
    </source>
</evidence>
<name>A0A069NLV9_9BURK</name>
<reference evidence="4" key="3">
    <citation type="journal article" date="2019" name="Int. J. Syst. Evol. Microbiol.">
        <title>The Global Catalogue of Microorganisms (GCM) 10K type strain sequencing project: providing services to taxonomists for standard genome sequencing and annotation.</title>
        <authorList>
            <consortium name="The Broad Institute Genomics Platform"/>
            <consortium name="The Broad Institute Genome Sequencing Center for Infectious Disease"/>
            <person name="Wu L."/>
            <person name="Ma J."/>
        </authorList>
    </citation>
    <scope>NUCLEOTIDE SEQUENCE [LARGE SCALE GENOMIC DNA]</scope>
    <source>
        <strain evidence="4">CGMCC 1.11013</strain>
    </source>
</reference>
<evidence type="ECO:0000313" key="4">
    <source>
        <dbReference type="Proteomes" id="UP000597138"/>
    </source>
</evidence>
<proteinExistence type="predicted"/>
<evidence type="ECO:0000313" key="2">
    <source>
        <dbReference type="EMBL" id="KDR29132.1"/>
    </source>
</evidence>
<dbReference type="EMBL" id="JFHE01000032">
    <property type="protein sequence ID" value="KDR29132.1"/>
    <property type="molecule type" value="Genomic_DNA"/>
</dbReference>
<keyword evidence="4" id="KW-1185">Reference proteome</keyword>
<dbReference type="Proteomes" id="UP000027439">
    <property type="component" value="Unassembled WGS sequence"/>
</dbReference>
<dbReference type="eggNOG" id="ENOG5030WV8">
    <property type="taxonomic scope" value="Bacteria"/>
</dbReference>
<evidence type="ECO:0000313" key="1">
    <source>
        <dbReference type="EMBL" id="GGD70760.1"/>
    </source>
</evidence>
<reference evidence="1" key="4">
    <citation type="submission" date="2024-05" db="EMBL/GenBank/DDBJ databases">
        <authorList>
            <person name="Sun Q."/>
            <person name="Zhou Y."/>
        </authorList>
    </citation>
    <scope>NUCLEOTIDE SEQUENCE</scope>
    <source>
        <strain evidence="1">CGMCC 1.11013</strain>
    </source>
</reference>
<dbReference type="RefSeq" id="WP_035968765.1">
    <property type="nucleotide sequence ID" value="NZ_BMEG01000004.1"/>
</dbReference>
<accession>A0A069NLV9</accession>
<dbReference type="Proteomes" id="UP000597138">
    <property type="component" value="Unassembled WGS sequence"/>
</dbReference>
<protein>
    <submittedName>
        <fullName evidence="2">Uncharacterized protein</fullName>
    </submittedName>
</protein>
<organism evidence="2 3">
    <name type="scientific">Caballeronia grimmiae</name>
    <dbReference type="NCBI Taxonomy" id="1071679"/>
    <lineage>
        <taxon>Bacteria</taxon>
        <taxon>Pseudomonadati</taxon>
        <taxon>Pseudomonadota</taxon>
        <taxon>Betaproteobacteria</taxon>
        <taxon>Burkholderiales</taxon>
        <taxon>Burkholderiaceae</taxon>
        <taxon>Caballeronia</taxon>
    </lineage>
</organism>